<sequence length="69" mass="7592">MEDDLPRPRGDAASLLSKELLDSYSQEELLARIALLEAEIARVRAHHAKAVDHRKLAEALFRPSGGNGD</sequence>
<gene>
    <name evidence="1" type="ORF">ACFODU_02160</name>
</gene>
<accession>A0ABV7E1K9</accession>
<comment type="caution">
    <text evidence="1">The sequence shown here is derived from an EMBL/GenBank/DDBJ whole genome shotgun (WGS) entry which is preliminary data.</text>
</comment>
<dbReference type="RefSeq" id="WP_336925562.1">
    <property type="nucleotide sequence ID" value="NZ_JBANRO010000004.1"/>
</dbReference>
<dbReference type="EMBL" id="JBHRST010000002">
    <property type="protein sequence ID" value="MFC3096605.1"/>
    <property type="molecule type" value="Genomic_DNA"/>
</dbReference>
<reference evidence="2" key="1">
    <citation type="journal article" date="2019" name="Int. J. Syst. Evol. Microbiol.">
        <title>The Global Catalogue of Microorganisms (GCM) 10K type strain sequencing project: providing services to taxonomists for standard genome sequencing and annotation.</title>
        <authorList>
            <consortium name="The Broad Institute Genomics Platform"/>
            <consortium name="The Broad Institute Genome Sequencing Center for Infectious Disease"/>
            <person name="Wu L."/>
            <person name="Ma J."/>
        </authorList>
    </citation>
    <scope>NUCLEOTIDE SEQUENCE [LARGE SCALE GENOMIC DNA]</scope>
    <source>
        <strain evidence="2">KCTC 52607</strain>
    </source>
</reference>
<keyword evidence="2" id="KW-1185">Reference proteome</keyword>
<protein>
    <submittedName>
        <fullName evidence="1">DUF1192 domain-containing protein</fullName>
    </submittedName>
</protein>
<evidence type="ECO:0000313" key="2">
    <source>
        <dbReference type="Proteomes" id="UP001595456"/>
    </source>
</evidence>
<dbReference type="InterPro" id="IPR009579">
    <property type="entry name" value="DUF1192"/>
</dbReference>
<dbReference type="Proteomes" id="UP001595456">
    <property type="component" value="Unassembled WGS sequence"/>
</dbReference>
<proteinExistence type="predicted"/>
<dbReference type="Pfam" id="PF06698">
    <property type="entry name" value="DUF1192"/>
    <property type="match status" value="1"/>
</dbReference>
<name>A0ABV7E1K9_9SPHN</name>
<organism evidence="1 2">
    <name type="scientific">Alteraurantiacibacter palmitatis</name>
    <dbReference type="NCBI Taxonomy" id="2054628"/>
    <lineage>
        <taxon>Bacteria</taxon>
        <taxon>Pseudomonadati</taxon>
        <taxon>Pseudomonadota</taxon>
        <taxon>Alphaproteobacteria</taxon>
        <taxon>Sphingomonadales</taxon>
        <taxon>Erythrobacteraceae</taxon>
        <taxon>Alteraurantiacibacter</taxon>
    </lineage>
</organism>
<evidence type="ECO:0000313" key="1">
    <source>
        <dbReference type="EMBL" id="MFC3096605.1"/>
    </source>
</evidence>